<dbReference type="PANTHER" id="PTHR34917">
    <property type="entry name" value="RBPJ-INTERACTING AND TUBULIN-ASSOCIATED PROTEIN 1"/>
    <property type="match status" value="1"/>
</dbReference>
<dbReference type="GO" id="GO:0045746">
    <property type="term" value="P:negative regulation of Notch signaling pathway"/>
    <property type="evidence" value="ECO:0007669"/>
    <property type="project" value="TreeGrafter"/>
</dbReference>
<evidence type="ECO:0000256" key="11">
    <source>
        <dbReference type="ARBA" id="ARBA00031318"/>
    </source>
</evidence>
<feature type="region of interest" description="Disordered" evidence="12">
    <location>
        <begin position="22"/>
        <end position="104"/>
    </location>
</feature>
<dbReference type="GO" id="GO:0051168">
    <property type="term" value="P:nuclear export"/>
    <property type="evidence" value="ECO:0007669"/>
    <property type="project" value="InterPro"/>
</dbReference>
<reference evidence="14" key="1">
    <citation type="submission" date="2025-08" db="UniProtKB">
        <authorList>
            <consortium name="RefSeq"/>
        </authorList>
    </citation>
    <scope>IDENTIFICATION</scope>
    <source>
        <tissue evidence="14">Tentacle</tissue>
    </source>
</reference>
<dbReference type="Pfam" id="PF17066">
    <property type="entry name" value="RITA"/>
    <property type="match status" value="1"/>
</dbReference>
<gene>
    <name evidence="14" type="primary">LOC116293288</name>
</gene>
<comment type="subunit">
    <text evidence="4">Interacts with RBPJ/RBPSUH.</text>
</comment>
<comment type="subcellular location">
    <subcellularLocation>
        <location evidence="2">Cytoplasm</location>
    </subcellularLocation>
    <subcellularLocation>
        <location evidence="1">Nucleus</location>
    </subcellularLocation>
</comment>
<evidence type="ECO:0000256" key="9">
    <source>
        <dbReference type="ARBA" id="ARBA00023242"/>
    </source>
</evidence>
<evidence type="ECO:0000256" key="5">
    <source>
        <dbReference type="ARBA" id="ARBA00014447"/>
    </source>
</evidence>
<keyword evidence="9" id="KW-0539">Nucleus</keyword>
<evidence type="ECO:0000256" key="8">
    <source>
        <dbReference type="ARBA" id="ARBA00022976"/>
    </source>
</evidence>
<evidence type="ECO:0000256" key="7">
    <source>
        <dbReference type="ARBA" id="ARBA00022902"/>
    </source>
</evidence>
<dbReference type="PANTHER" id="PTHR34917:SF1">
    <property type="entry name" value="RBPJ-INTERACTING AND TUBULIN-ASSOCIATED PROTEIN 1"/>
    <property type="match status" value="1"/>
</dbReference>
<name>A0A6P8HJJ4_ACTTE</name>
<dbReference type="GO" id="GO:0005634">
    <property type="term" value="C:nucleus"/>
    <property type="evidence" value="ECO:0007669"/>
    <property type="project" value="UniProtKB-SubCell"/>
</dbReference>
<evidence type="ECO:0000256" key="3">
    <source>
        <dbReference type="ARBA" id="ARBA00010906"/>
    </source>
</evidence>
<dbReference type="GO" id="GO:0007219">
    <property type="term" value="P:Notch signaling pathway"/>
    <property type="evidence" value="ECO:0007669"/>
    <property type="project" value="UniProtKB-KW"/>
</dbReference>
<comment type="function">
    <text evidence="10">Tubulin-binding protein that acts as a negative regulator of Notch signaling pathway. Shuttles between the cytoplasm and the nucleus and mediates the nuclear export of RBPJ/RBPSUH, thereby preventing the interaction between RBPJ/RBPSUH and NICD product of Notch proteins (Notch intracellular domain), leading to down-regulate Notch-mediated transcription. May play a role in neurogenesis.</text>
</comment>
<dbReference type="OrthoDB" id="5987556at2759"/>
<evidence type="ECO:0000256" key="6">
    <source>
        <dbReference type="ARBA" id="ARBA00022490"/>
    </source>
</evidence>
<feature type="compositionally biased region" description="Low complexity" evidence="12">
    <location>
        <begin position="68"/>
        <end position="94"/>
    </location>
</feature>
<dbReference type="InterPro" id="IPR031418">
    <property type="entry name" value="RITA1"/>
</dbReference>
<keyword evidence="7" id="KW-0524">Neurogenesis</keyword>
<dbReference type="GO" id="GO:0005737">
    <property type="term" value="C:cytoplasm"/>
    <property type="evidence" value="ECO:0007669"/>
    <property type="project" value="UniProtKB-SubCell"/>
</dbReference>
<dbReference type="KEGG" id="aten:116293288"/>
<evidence type="ECO:0000256" key="2">
    <source>
        <dbReference type="ARBA" id="ARBA00004496"/>
    </source>
</evidence>
<keyword evidence="6" id="KW-0963">Cytoplasm</keyword>
<proteinExistence type="inferred from homology"/>
<evidence type="ECO:0000313" key="13">
    <source>
        <dbReference type="Proteomes" id="UP000515163"/>
    </source>
</evidence>
<evidence type="ECO:0000256" key="4">
    <source>
        <dbReference type="ARBA" id="ARBA00011667"/>
    </source>
</evidence>
<feature type="compositionally biased region" description="Low complexity" evidence="12">
    <location>
        <begin position="151"/>
        <end position="165"/>
    </location>
</feature>
<keyword evidence="13" id="KW-1185">Reference proteome</keyword>
<dbReference type="RefSeq" id="XP_031556554.1">
    <property type="nucleotide sequence ID" value="XM_031700694.1"/>
</dbReference>
<keyword evidence="8" id="KW-0914">Notch signaling pathway</keyword>
<dbReference type="AlphaFoldDB" id="A0A6P8HJJ4"/>
<dbReference type="GO" id="GO:0015631">
    <property type="term" value="F:tubulin binding"/>
    <property type="evidence" value="ECO:0007669"/>
    <property type="project" value="InterPro"/>
</dbReference>
<organism evidence="13 14">
    <name type="scientific">Actinia tenebrosa</name>
    <name type="common">Australian red waratah sea anemone</name>
    <dbReference type="NCBI Taxonomy" id="6105"/>
    <lineage>
        <taxon>Eukaryota</taxon>
        <taxon>Metazoa</taxon>
        <taxon>Cnidaria</taxon>
        <taxon>Anthozoa</taxon>
        <taxon>Hexacorallia</taxon>
        <taxon>Actiniaria</taxon>
        <taxon>Actiniidae</taxon>
        <taxon>Actinia</taxon>
    </lineage>
</organism>
<feature type="region of interest" description="Disordered" evidence="12">
    <location>
        <begin position="151"/>
        <end position="178"/>
    </location>
</feature>
<evidence type="ECO:0000313" key="14">
    <source>
        <dbReference type="RefSeq" id="XP_031556554.1"/>
    </source>
</evidence>
<comment type="similarity">
    <text evidence="3">Belongs to the RITA family.</text>
</comment>
<sequence>MSFDNSAYASRGRFKRTKFTPSSVDESLFGELRKTREPDPIPEFEPPWVDTGKTKLKSPPKPLLFYCPTTSSPFSSRPSSSASSRPSSRCTSSRSSDRKYKPVKFSPTVVDNTLFGEKKKDQLHSLQTEKFFTSMAKKELSFDGEVCNSYRPQSSICSSRPQSSQTPVKAKPSPPPWR</sequence>
<dbReference type="Proteomes" id="UP000515163">
    <property type="component" value="Unplaced"/>
</dbReference>
<evidence type="ECO:0000256" key="12">
    <source>
        <dbReference type="SAM" id="MobiDB-lite"/>
    </source>
</evidence>
<evidence type="ECO:0000256" key="1">
    <source>
        <dbReference type="ARBA" id="ARBA00004123"/>
    </source>
</evidence>
<evidence type="ECO:0000256" key="10">
    <source>
        <dbReference type="ARBA" id="ARBA00024957"/>
    </source>
</evidence>
<dbReference type="GeneID" id="116293288"/>
<dbReference type="GO" id="GO:0007399">
    <property type="term" value="P:nervous system development"/>
    <property type="evidence" value="ECO:0007669"/>
    <property type="project" value="UniProtKB-KW"/>
</dbReference>
<protein>
    <recommendedName>
        <fullName evidence="5">RBPJ-interacting and tubulin-associated protein 1</fullName>
    </recommendedName>
    <alternativeName>
        <fullName evidence="11">RBPJ-interacting and tubulin-associated protein</fullName>
    </alternativeName>
</protein>
<dbReference type="InParanoid" id="A0A6P8HJJ4"/>
<accession>A0A6P8HJJ4</accession>